<name>A0ACC3SNG5_9PEZI</name>
<keyword evidence="2" id="KW-1185">Reference proteome</keyword>
<evidence type="ECO:0000313" key="1">
    <source>
        <dbReference type="EMBL" id="KAK8221861.1"/>
    </source>
</evidence>
<accession>A0ACC3SNG5</accession>
<evidence type="ECO:0000313" key="2">
    <source>
        <dbReference type="Proteomes" id="UP001320706"/>
    </source>
</evidence>
<dbReference type="EMBL" id="JAMKPW020000001">
    <property type="protein sequence ID" value="KAK8221861.1"/>
    <property type="molecule type" value="Genomic_DNA"/>
</dbReference>
<reference evidence="1" key="1">
    <citation type="submission" date="2024-02" db="EMBL/GenBank/DDBJ databases">
        <title>Metagenome Assembled Genome of Zalaria obscura JY119.</title>
        <authorList>
            <person name="Vighnesh L."/>
            <person name="Jagadeeshwari U."/>
            <person name="Venkata Ramana C."/>
            <person name="Sasikala C."/>
        </authorList>
    </citation>
    <scope>NUCLEOTIDE SEQUENCE</scope>
    <source>
        <strain evidence="1">JY119</strain>
    </source>
</reference>
<gene>
    <name evidence="1" type="ORF">M8818_000026</name>
</gene>
<dbReference type="Proteomes" id="UP001320706">
    <property type="component" value="Unassembled WGS sequence"/>
</dbReference>
<comment type="caution">
    <text evidence="1">The sequence shown here is derived from an EMBL/GenBank/DDBJ whole genome shotgun (WGS) entry which is preliminary data.</text>
</comment>
<organism evidence="1 2">
    <name type="scientific">Zalaria obscura</name>
    <dbReference type="NCBI Taxonomy" id="2024903"/>
    <lineage>
        <taxon>Eukaryota</taxon>
        <taxon>Fungi</taxon>
        <taxon>Dikarya</taxon>
        <taxon>Ascomycota</taxon>
        <taxon>Pezizomycotina</taxon>
        <taxon>Dothideomycetes</taxon>
        <taxon>Dothideomycetidae</taxon>
        <taxon>Dothideales</taxon>
        <taxon>Zalariaceae</taxon>
        <taxon>Zalaria</taxon>
    </lineage>
</organism>
<protein>
    <submittedName>
        <fullName evidence="1">Uncharacterized protein</fullName>
    </submittedName>
</protein>
<sequence>MTNQVKVAAAKIAEQRSHLIPGKLKVTEHFFDVPKDYHNPTSGTIRLFARSVRKHETPIEPSEDAAKKPDLPWMVYLNGGPGHPCRPPNAYPWTQTILDRGYQMLYLDQRGTGLSTPVTATTLGLRGYNETQAKYLKLYRADSIVRDCEAIRLALTSTSPPYTTKSSSSATSTSTSTSTGAAAAAAHGEPEGRKWSIMGQSFGGFCAITYLSFYPSSLREAFLFGGLQPLVTSPDAVYRSLYKKVIERNNAYYAKFPEDVARVQSIVAYLRRFGDGAIKLPSEGALTARRFQQLGINLGFHGGVDVVHDIVLRASVDIEMFGHLTRGTQSAIDRATGFDDALIYSILHEQIYCVGEAARWSAERARKEFAEFEIREGERVFFTGEMIYSWMFEDYSELRRVAAAAQLVAEDADWPALFDIEQLNKNEVPVCAAAYTEDMYVDFEFSKETAKAIKGCKLWITNVMYHDAVREKMDDVMKELFKLRDDVID</sequence>
<proteinExistence type="predicted"/>